<name>A0ABR7KED6_9FIRM</name>
<keyword evidence="2" id="KW-0134">Cell wall</keyword>
<evidence type="ECO:0000313" key="6">
    <source>
        <dbReference type="EMBL" id="MBC6011085.1"/>
    </source>
</evidence>
<comment type="caution">
    <text evidence="6">The sequence shown here is derived from an EMBL/GenBank/DDBJ whole genome shotgun (WGS) entry which is preliminary data.</text>
</comment>
<evidence type="ECO:0000256" key="1">
    <source>
        <dbReference type="ARBA" id="ARBA00004191"/>
    </source>
</evidence>
<organism evidence="6 7">
    <name type="scientific">Catenibacterium faecis</name>
    <dbReference type="NCBI Taxonomy" id="2764323"/>
    <lineage>
        <taxon>Bacteria</taxon>
        <taxon>Bacillati</taxon>
        <taxon>Bacillota</taxon>
        <taxon>Erysipelotrichia</taxon>
        <taxon>Erysipelotrichales</taxon>
        <taxon>Coprobacillaceae</taxon>
        <taxon>Catenibacterium</taxon>
    </lineage>
</organism>
<dbReference type="SUPFAM" id="SSF49401">
    <property type="entry name" value="Bacterial adhesins"/>
    <property type="match status" value="1"/>
</dbReference>
<proteinExistence type="predicted"/>
<protein>
    <submittedName>
        <fullName evidence="6">Uncharacterized protein</fullName>
    </submittedName>
</protein>
<keyword evidence="7" id="KW-1185">Reference proteome</keyword>
<keyword evidence="5" id="KW-0572">Peptidoglycan-anchor</keyword>
<dbReference type="InterPro" id="IPR011252">
    <property type="entry name" value="Fibrogen-bd_dom1"/>
</dbReference>
<evidence type="ECO:0000256" key="3">
    <source>
        <dbReference type="ARBA" id="ARBA00022525"/>
    </source>
</evidence>
<accession>A0ABR7KED6</accession>
<gene>
    <name evidence="6" type="ORF">H8909_12880</name>
</gene>
<dbReference type="RefSeq" id="WP_187013109.1">
    <property type="nucleotide sequence ID" value="NZ_JACRWG010000114.1"/>
</dbReference>
<evidence type="ECO:0000256" key="4">
    <source>
        <dbReference type="ARBA" id="ARBA00022729"/>
    </source>
</evidence>
<keyword evidence="4" id="KW-0732">Signal</keyword>
<sequence>MKVVQYFKHARNLNAYKKKYKRLTHALLCVFVLCAAFVLTTYAGAETHNLENYTYVSYSQSSDLDDEETLQLLTIDESTHPVYVLQKNNIASVKVSTDKNSDGIENGTITPDTKYLKLKVEFKNIHAAILNSQYGGSFAYDLPEFFRSTSTAERPIIDDNNKVIGKIHVENGQAIVTYTKEFLESLGEHATLSGNFFLEGEVDLSTLDKENGSIQATFPNGSIKLEYGPHYLEKYSEVKVEKSYTKDPKSDYIKYTLTVSAGPDGSQNIYVVDKFTTYKNLVTYAGDISHTPTELGTTEDGQKPYETRNTDIAGQIYLTNQPNSDKEIPESVTDSTKINKPGSIVWSIDKLAPNETRTLTVKPQTLPI</sequence>
<evidence type="ECO:0000313" key="7">
    <source>
        <dbReference type="Proteomes" id="UP000603474"/>
    </source>
</evidence>
<dbReference type="Proteomes" id="UP000603474">
    <property type="component" value="Unassembled WGS sequence"/>
</dbReference>
<evidence type="ECO:0000256" key="5">
    <source>
        <dbReference type="ARBA" id="ARBA00023088"/>
    </source>
</evidence>
<dbReference type="EMBL" id="JACRWG010000114">
    <property type="protein sequence ID" value="MBC6011085.1"/>
    <property type="molecule type" value="Genomic_DNA"/>
</dbReference>
<dbReference type="InterPro" id="IPR008966">
    <property type="entry name" value="Adhesion_dom_sf"/>
</dbReference>
<keyword evidence="3" id="KW-0964">Secreted</keyword>
<reference evidence="6 7" key="1">
    <citation type="submission" date="2020-08" db="EMBL/GenBank/DDBJ databases">
        <authorList>
            <person name="Liu C."/>
            <person name="Sun Q."/>
        </authorList>
    </citation>
    <scope>NUCLEOTIDE SEQUENCE [LARGE SCALE GENOMIC DNA]</scope>
    <source>
        <strain evidence="6 7">NSJ-22</strain>
    </source>
</reference>
<evidence type="ECO:0000256" key="2">
    <source>
        <dbReference type="ARBA" id="ARBA00022512"/>
    </source>
</evidence>
<comment type="subcellular location">
    <subcellularLocation>
        <location evidence="1">Secreted</location>
        <location evidence="1">Cell wall</location>
    </subcellularLocation>
</comment>
<dbReference type="Gene3D" id="2.60.40.1280">
    <property type="match status" value="1"/>
</dbReference>